<dbReference type="EC" id="3.5.1.4" evidence="3"/>
<sequence>MNVQEYIKMDATALAELIRKKEVTPKELLEVSFQQLDRVNPDLNAVVQHRREKALSEVQKEISFQRPFAGVPVLLKNISQRLAGEKITSGSRLLQTSIANEDAHFVTAFRDAGFQFMGHTNTPEFGLKNITEPEVDGPTKNPWDQNYSPGGSSGGSAAAIASGIVPLAGASDGGGSIRIPASFTGLFGLKPTRGRTPVGPGVGRQWHGAAIDFVLTRSVRDSASMLDILQTIQPEAAFQAQLFSEEYKLFIQQHLPKQLRIAFTTKSPVGTPVSHDAKIAVMDTVNWLEEQGFHVEEAEPKVDGKQLMQNYYLMNSGEIATMINSVEQSIGRPIDTDDVEVETWLLNFAGQSVSAAAFSASLASWDTAAEQMATFHQRYDFFITPASAYTAPKVGELTWSSAEKDRLIEQMQLARIEEQQDIIYDMFLPSLTYTPFTQLANLTGQPAMSIPVYVSDNGLPLGVQVMAGKGEEHRLLQLAYHMEKSDLWIGQKGNPYFKR</sequence>
<dbReference type="AlphaFoldDB" id="A0A941DZ39"/>
<dbReference type="NCBIfam" id="NF005099">
    <property type="entry name" value="PRK06529.1"/>
    <property type="match status" value="1"/>
</dbReference>
<dbReference type="RefSeq" id="WP_026681859.1">
    <property type="nucleotide sequence ID" value="NZ_CP115959.1"/>
</dbReference>
<dbReference type="GO" id="GO:0004040">
    <property type="term" value="F:amidase activity"/>
    <property type="evidence" value="ECO:0007669"/>
    <property type="project" value="UniProtKB-EC"/>
</dbReference>
<dbReference type="PANTHER" id="PTHR11895">
    <property type="entry name" value="TRANSAMIDASE"/>
    <property type="match status" value="1"/>
</dbReference>
<evidence type="ECO:0000313" key="3">
    <source>
        <dbReference type="EMBL" id="MBR7797729.1"/>
    </source>
</evidence>
<feature type="domain" description="Amidase" evidence="2">
    <location>
        <begin position="27"/>
        <end position="476"/>
    </location>
</feature>
<dbReference type="Proteomes" id="UP000675284">
    <property type="component" value="Unassembled WGS sequence"/>
</dbReference>
<reference evidence="3" key="1">
    <citation type="submission" date="2021-04" db="EMBL/GenBank/DDBJ databases">
        <title>Isolation and polyphasic classification of algal microorganism.</title>
        <authorList>
            <person name="Wang S."/>
        </authorList>
    </citation>
    <scope>NUCLEOTIDE SEQUENCE</scope>
    <source>
        <strain evidence="3">720a</strain>
    </source>
</reference>
<gene>
    <name evidence="3" type="ORF">KCX74_16995</name>
</gene>
<dbReference type="SUPFAM" id="SSF75304">
    <property type="entry name" value="Amidase signature (AS) enzymes"/>
    <property type="match status" value="1"/>
</dbReference>
<dbReference type="Pfam" id="PF01425">
    <property type="entry name" value="Amidase"/>
    <property type="match status" value="1"/>
</dbReference>
<dbReference type="Gene3D" id="3.90.1300.10">
    <property type="entry name" value="Amidase signature (AS) domain"/>
    <property type="match status" value="1"/>
</dbReference>
<organism evidence="3 4">
    <name type="scientific">Virgibacillus salarius</name>
    <dbReference type="NCBI Taxonomy" id="447199"/>
    <lineage>
        <taxon>Bacteria</taxon>
        <taxon>Bacillati</taxon>
        <taxon>Bacillota</taxon>
        <taxon>Bacilli</taxon>
        <taxon>Bacillales</taxon>
        <taxon>Bacillaceae</taxon>
        <taxon>Virgibacillus</taxon>
    </lineage>
</organism>
<keyword evidence="3" id="KW-0378">Hydrolase</keyword>
<dbReference type="InterPro" id="IPR023631">
    <property type="entry name" value="Amidase_dom"/>
</dbReference>
<proteinExistence type="inferred from homology"/>
<accession>A0A941DZ39</accession>
<dbReference type="InterPro" id="IPR036928">
    <property type="entry name" value="AS_sf"/>
</dbReference>
<dbReference type="EMBL" id="JAGSOT010000067">
    <property type="protein sequence ID" value="MBR7797729.1"/>
    <property type="molecule type" value="Genomic_DNA"/>
</dbReference>
<comment type="caution">
    <text evidence="3">The sequence shown here is derived from an EMBL/GenBank/DDBJ whole genome shotgun (WGS) entry which is preliminary data.</text>
</comment>
<dbReference type="PROSITE" id="PS00571">
    <property type="entry name" value="AMIDASES"/>
    <property type="match status" value="1"/>
</dbReference>
<dbReference type="InterPro" id="IPR020556">
    <property type="entry name" value="Amidase_CS"/>
</dbReference>
<comment type="similarity">
    <text evidence="1">Belongs to the amidase family.</text>
</comment>
<name>A0A941DZ39_9BACI</name>
<evidence type="ECO:0000313" key="4">
    <source>
        <dbReference type="Proteomes" id="UP000675284"/>
    </source>
</evidence>
<dbReference type="PANTHER" id="PTHR11895:SF7">
    <property type="entry name" value="GLUTAMYL-TRNA(GLN) AMIDOTRANSFERASE SUBUNIT A, MITOCHONDRIAL"/>
    <property type="match status" value="1"/>
</dbReference>
<dbReference type="InterPro" id="IPR000120">
    <property type="entry name" value="Amidase"/>
</dbReference>
<evidence type="ECO:0000256" key="1">
    <source>
        <dbReference type="ARBA" id="ARBA00009199"/>
    </source>
</evidence>
<keyword evidence="4" id="KW-1185">Reference proteome</keyword>
<protein>
    <submittedName>
        <fullName evidence="3">Amidase</fullName>
        <ecNumber evidence="3">3.5.1.4</ecNumber>
    </submittedName>
</protein>
<evidence type="ECO:0000259" key="2">
    <source>
        <dbReference type="Pfam" id="PF01425"/>
    </source>
</evidence>